<evidence type="ECO:0000313" key="2">
    <source>
        <dbReference type="Proteomes" id="UP001489004"/>
    </source>
</evidence>
<evidence type="ECO:0008006" key="3">
    <source>
        <dbReference type="Google" id="ProtNLM"/>
    </source>
</evidence>
<reference evidence="1 2" key="1">
    <citation type="journal article" date="2024" name="Nat. Commun.">
        <title>Phylogenomics reveals the evolutionary origins of lichenization in chlorophyte algae.</title>
        <authorList>
            <person name="Puginier C."/>
            <person name="Libourel C."/>
            <person name="Otte J."/>
            <person name="Skaloud P."/>
            <person name="Haon M."/>
            <person name="Grisel S."/>
            <person name="Petersen M."/>
            <person name="Berrin J.G."/>
            <person name="Delaux P.M."/>
            <person name="Dal Grande F."/>
            <person name="Keller J."/>
        </authorList>
    </citation>
    <scope>NUCLEOTIDE SEQUENCE [LARGE SCALE GENOMIC DNA]</scope>
    <source>
        <strain evidence="1 2">SAG 2043</strain>
    </source>
</reference>
<dbReference type="EMBL" id="JALJOR010000008">
    <property type="protein sequence ID" value="KAK9813310.1"/>
    <property type="molecule type" value="Genomic_DNA"/>
</dbReference>
<dbReference type="Gene3D" id="1.10.101.10">
    <property type="entry name" value="PGBD-like superfamily/PGBD"/>
    <property type="match status" value="1"/>
</dbReference>
<proteinExistence type="predicted"/>
<organism evidence="1 2">
    <name type="scientific">[Myrmecia] bisecta</name>
    <dbReference type="NCBI Taxonomy" id="41462"/>
    <lineage>
        <taxon>Eukaryota</taxon>
        <taxon>Viridiplantae</taxon>
        <taxon>Chlorophyta</taxon>
        <taxon>core chlorophytes</taxon>
        <taxon>Trebouxiophyceae</taxon>
        <taxon>Trebouxiales</taxon>
        <taxon>Trebouxiaceae</taxon>
        <taxon>Myrmecia</taxon>
    </lineage>
</organism>
<name>A0AAW1PTZ8_9CHLO</name>
<dbReference type="AlphaFoldDB" id="A0AAW1PTZ8"/>
<keyword evidence="2" id="KW-1185">Reference proteome</keyword>
<gene>
    <name evidence="1" type="ORF">WJX72_012341</name>
</gene>
<dbReference type="Proteomes" id="UP001489004">
    <property type="component" value="Unassembled WGS sequence"/>
</dbReference>
<comment type="caution">
    <text evidence="1">The sequence shown here is derived from an EMBL/GenBank/DDBJ whole genome shotgun (WGS) entry which is preliminary data.</text>
</comment>
<evidence type="ECO:0000313" key="1">
    <source>
        <dbReference type="EMBL" id="KAK9813310.1"/>
    </source>
</evidence>
<dbReference type="SUPFAM" id="SSF47090">
    <property type="entry name" value="PGBD-like"/>
    <property type="match status" value="1"/>
</dbReference>
<dbReference type="InterPro" id="IPR036365">
    <property type="entry name" value="PGBD-like_sf"/>
</dbReference>
<protein>
    <recommendedName>
        <fullName evidence="3">Peptidoglycan binding-like domain-containing protein</fullName>
    </recommendedName>
</protein>
<accession>A0AAW1PTZ8</accession>
<sequence>MPKPPGVCYFARDLTPGTYGGDVWCLQEFLKSQGTLQDESTGYFGPRTAGALSCWQDKTGVAETSKGLFTLPSRLWYAKRHKLPLPAEEGKSAASVPTDRAVQVCAQFGDEKVCHVCYASEQVSEKHACHEACQLAFSRSCDKAYPPTDDQGMADYLKCLHFIPASCNKTCAGRK</sequence>
<dbReference type="InterPro" id="IPR036366">
    <property type="entry name" value="PGBDSf"/>
</dbReference>